<dbReference type="Proteomes" id="UP000027059">
    <property type="component" value="Chromosome"/>
</dbReference>
<dbReference type="KEGG" id="lfp:Y981_03055"/>
<dbReference type="HOGENOM" id="CLU_026673_20_2_0"/>
<evidence type="ECO:0000256" key="5">
    <source>
        <dbReference type="RuleBase" id="RU361277"/>
    </source>
</evidence>
<reference evidence="7 8" key="2">
    <citation type="journal article" date="2015" name="Biomed. Res. Int.">
        <title>Effects of Arsenite Resistance on the Growth and Functional Gene Expression of Leptospirillum ferriphilum and Acidithiobacillus thiooxidans in Pure Culture and Coculture.</title>
        <authorList>
            <person name="Jiang H."/>
            <person name="Liang Y."/>
            <person name="Yin H."/>
            <person name="Xiao Y."/>
            <person name="Guo X."/>
            <person name="Xu Y."/>
            <person name="Hu Q."/>
            <person name="Liu H."/>
            <person name="Liu X."/>
        </authorList>
    </citation>
    <scope>NUCLEOTIDE SEQUENCE [LARGE SCALE GENOMIC DNA]</scope>
    <source>
        <strain evidence="7 8">YSK</strain>
    </source>
</reference>
<evidence type="ECO:0000256" key="4">
    <source>
        <dbReference type="ARBA" id="ARBA00023002"/>
    </source>
</evidence>
<dbReference type="FunFam" id="3.40.50.720:FF:000022">
    <property type="entry name" value="Cinnamyl alcohol dehydrogenase"/>
    <property type="match status" value="1"/>
</dbReference>
<evidence type="ECO:0000259" key="6">
    <source>
        <dbReference type="SMART" id="SM00829"/>
    </source>
</evidence>
<dbReference type="Pfam" id="PF00107">
    <property type="entry name" value="ADH_zinc_N"/>
    <property type="match status" value="1"/>
</dbReference>
<dbReference type="InterPro" id="IPR036291">
    <property type="entry name" value="NAD(P)-bd_dom_sf"/>
</dbReference>
<dbReference type="SMART" id="SM00829">
    <property type="entry name" value="PKS_ER"/>
    <property type="match status" value="1"/>
</dbReference>
<dbReference type="EMBL" id="CP007243">
    <property type="protein sequence ID" value="AIA30138.1"/>
    <property type="molecule type" value="Genomic_DNA"/>
</dbReference>
<gene>
    <name evidence="7" type="ORF">Y981_03055</name>
</gene>
<protein>
    <submittedName>
        <fullName evidence="7">Hydroxyacid dehydrogenase</fullName>
    </submittedName>
</protein>
<keyword evidence="8" id="KW-1185">Reference proteome</keyword>
<sequence length="347" mass="37721">MIETKGYATHGAREALKPFSFQRRDVGADDVLIDIHYCGICHSDIHQARNEWGQSTYPMVPGHEIVGKVSAVGPHVRGFKVGDLAGVGCFVDSCGVCPSCREGEEQYCDQSPVWTYNAVEKDGKTPTYGGYSQKIVVKEKYCLRVSPNLPLSHVAPLLCAGITTYSPLRHFGVKPGDKVGVVGLGGLGHMGVKLAASMGAHVTVFSTSDKKAADSKRLGAESFVVTRDPGKMAALANSFDFLLDTVSAPHDMNAYLNLLRRDGRLVFVGVPEKPIEIQPFAMIGKRRSMAASLIGGIRETQEMLDYCAAKGITSDVEVIGVDRIMEAYDRTVKGDVRYRFVIDMKTL</sequence>
<dbReference type="Pfam" id="PF08240">
    <property type="entry name" value="ADH_N"/>
    <property type="match status" value="1"/>
</dbReference>
<keyword evidence="2 5" id="KW-0479">Metal-binding</keyword>
<keyword evidence="4" id="KW-0560">Oxidoreductase</keyword>
<dbReference type="InterPro" id="IPR029752">
    <property type="entry name" value="D-isomer_DH_CS1"/>
</dbReference>
<evidence type="ECO:0000256" key="3">
    <source>
        <dbReference type="ARBA" id="ARBA00022833"/>
    </source>
</evidence>
<proteinExistence type="inferred from homology"/>
<dbReference type="SUPFAM" id="SSF51735">
    <property type="entry name" value="NAD(P)-binding Rossmann-fold domains"/>
    <property type="match status" value="1"/>
</dbReference>
<dbReference type="CDD" id="cd05283">
    <property type="entry name" value="CAD1"/>
    <property type="match status" value="1"/>
</dbReference>
<evidence type="ECO:0000313" key="8">
    <source>
        <dbReference type="Proteomes" id="UP000027059"/>
    </source>
</evidence>
<dbReference type="Gene3D" id="3.90.180.10">
    <property type="entry name" value="Medium-chain alcohol dehydrogenases, catalytic domain"/>
    <property type="match status" value="1"/>
</dbReference>
<evidence type="ECO:0000313" key="7">
    <source>
        <dbReference type="EMBL" id="AIA30138.1"/>
    </source>
</evidence>
<evidence type="ECO:0000256" key="1">
    <source>
        <dbReference type="ARBA" id="ARBA00001947"/>
    </source>
</evidence>
<name>A0A059XTI5_9BACT</name>
<organism evidence="7 8">
    <name type="scientific">Leptospirillum ferriphilum YSK</name>
    <dbReference type="NCBI Taxonomy" id="1441628"/>
    <lineage>
        <taxon>Bacteria</taxon>
        <taxon>Pseudomonadati</taxon>
        <taxon>Nitrospirota</taxon>
        <taxon>Nitrospiria</taxon>
        <taxon>Nitrospirales</taxon>
        <taxon>Nitrospiraceae</taxon>
        <taxon>Leptospirillum</taxon>
    </lineage>
</organism>
<accession>A0A059XTI5</accession>
<dbReference type="RefSeq" id="WP_014960490.1">
    <property type="nucleotide sequence ID" value="NZ_CP007243.1"/>
</dbReference>
<dbReference type="GO" id="GO:0008270">
    <property type="term" value="F:zinc ion binding"/>
    <property type="evidence" value="ECO:0007669"/>
    <property type="project" value="InterPro"/>
</dbReference>
<dbReference type="GO" id="GO:0008106">
    <property type="term" value="F:alcohol dehydrogenase (NADP+) activity"/>
    <property type="evidence" value="ECO:0007669"/>
    <property type="project" value="UniProtKB-ARBA"/>
</dbReference>
<comment type="cofactor">
    <cofactor evidence="1 5">
        <name>Zn(2+)</name>
        <dbReference type="ChEBI" id="CHEBI:29105"/>
    </cofactor>
</comment>
<keyword evidence="3 5" id="KW-0862">Zinc</keyword>
<dbReference type="PROSITE" id="PS00065">
    <property type="entry name" value="D_2_HYDROXYACID_DH_1"/>
    <property type="match status" value="1"/>
</dbReference>
<feature type="domain" description="Enoyl reductase (ER)" evidence="6">
    <location>
        <begin position="11"/>
        <end position="342"/>
    </location>
</feature>
<dbReference type="SUPFAM" id="SSF50129">
    <property type="entry name" value="GroES-like"/>
    <property type="match status" value="1"/>
</dbReference>
<dbReference type="InterPro" id="IPR047109">
    <property type="entry name" value="CAD-like"/>
</dbReference>
<dbReference type="InterPro" id="IPR013149">
    <property type="entry name" value="ADH-like_C"/>
</dbReference>
<dbReference type="OrthoDB" id="9806940at2"/>
<dbReference type="InterPro" id="IPR011032">
    <property type="entry name" value="GroES-like_sf"/>
</dbReference>
<evidence type="ECO:0000256" key="2">
    <source>
        <dbReference type="ARBA" id="ARBA00022723"/>
    </source>
</evidence>
<reference evidence="8" key="1">
    <citation type="submission" date="2014-02" db="EMBL/GenBank/DDBJ databases">
        <title>Complete genome sequence and comparative genomic analysis of the nitrogen-fixing bacterium Leptospirillum ferriphilum YSK.</title>
        <authorList>
            <person name="Guo X."/>
            <person name="Yin H."/>
            <person name="Liang Y."/>
            <person name="Hu Q."/>
            <person name="Ma L."/>
            <person name="Xiao Y."/>
            <person name="Zhang X."/>
            <person name="Qiu G."/>
            <person name="Liu X."/>
        </authorList>
    </citation>
    <scope>NUCLEOTIDE SEQUENCE [LARGE SCALE GENOMIC DNA]</scope>
    <source>
        <strain evidence="8">YSK</strain>
    </source>
</reference>
<dbReference type="PROSITE" id="PS00059">
    <property type="entry name" value="ADH_ZINC"/>
    <property type="match status" value="1"/>
</dbReference>
<dbReference type="InterPro" id="IPR020843">
    <property type="entry name" value="ER"/>
</dbReference>
<dbReference type="InterPro" id="IPR013154">
    <property type="entry name" value="ADH-like_N"/>
</dbReference>
<dbReference type="InterPro" id="IPR002328">
    <property type="entry name" value="ADH_Zn_CS"/>
</dbReference>
<dbReference type="Gene3D" id="3.40.50.720">
    <property type="entry name" value="NAD(P)-binding Rossmann-like Domain"/>
    <property type="match status" value="1"/>
</dbReference>
<dbReference type="AlphaFoldDB" id="A0A059XTI5"/>
<dbReference type="PANTHER" id="PTHR42683">
    <property type="entry name" value="ALDEHYDE REDUCTASE"/>
    <property type="match status" value="1"/>
</dbReference>
<comment type="similarity">
    <text evidence="5">Belongs to the zinc-containing alcohol dehydrogenase family.</text>
</comment>